<dbReference type="AlphaFoldDB" id="A0A1V6RF82"/>
<proteinExistence type="predicted"/>
<comment type="caution">
    <text evidence="1">The sequence shown here is derived from an EMBL/GenBank/DDBJ whole genome shotgun (WGS) entry which is preliminary data.</text>
</comment>
<sequence>MEATAIVMELSKEAPDLESNTQLEYDPWLLDDHPLRSYPTECVPGLSLYLDEYYESIGKRRAMLFRAGCLILGCLEVLRAAFQCLRLLPINIKRTTPPHASTSYTNIHPQSGEGTFYILDTRPHALKSSLGEGCKGLRTAVWIRNGELHIGNAVAEIEPEAFLQRLSLDHLLAKLDAETDATARASLDTETPLNFHADLAYTFLLMLDAKTSLHELYPHLVEQLDTLRQRGYLSHWDGQNVVQRPMTVVVTGEEFPESDCASHSYSDVFWSALPEGQVIRDFTQDGLRDLSPVCIV</sequence>
<dbReference type="EMBL" id="MDYP01000051">
    <property type="protein sequence ID" value="OQE00461.1"/>
    <property type="molecule type" value="Genomic_DNA"/>
</dbReference>
<evidence type="ECO:0000313" key="1">
    <source>
        <dbReference type="EMBL" id="OQE00461.1"/>
    </source>
</evidence>
<reference evidence="2" key="1">
    <citation type="journal article" date="2017" name="Nat. Microbiol.">
        <title>Global analysis of biosynthetic gene clusters reveals vast potential of secondary metabolite production in Penicillium species.</title>
        <authorList>
            <person name="Nielsen J.C."/>
            <person name="Grijseels S."/>
            <person name="Prigent S."/>
            <person name="Ji B."/>
            <person name="Dainat J."/>
            <person name="Nielsen K.F."/>
            <person name="Frisvad J.C."/>
            <person name="Workman M."/>
            <person name="Nielsen J."/>
        </authorList>
    </citation>
    <scope>NUCLEOTIDE SEQUENCE [LARGE SCALE GENOMIC DNA]</scope>
    <source>
        <strain evidence="2">IBT 29486</strain>
    </source>
</reference>
<protein>
    <submittedName>
        <fullName evidence="1">Uncharacterized protein</fullName>
    </submittedName>
</protein>
<dbReference type="STRING" id="29845.A0A1V6RF82"/>
<dbReference type="OrthoDB" id="4499526at2759"/>
<gene>
    <name evidence="1" type="ORF">PENVUL_c051G10053</name>
</gene>
<evidence type="ECO:0000313" key="2">
    <source>
        <dbReference type="Proteomes" id="UP000191518"/>
    </source>
</evidence>
<organism evidence="1 2">
    <name type="scientific">Penicillium vulpinum</name>
    <dbReference type="NCBI Taxonomy" id="29845"/>
    <lineage>
        <taxon>Eukaryota</taxon>
        <taxon>Fungi</taxon>
        <taxon>Dikarya</taxon>
        <taxon>Ascomycota</taxon>
        <taxon>Pezizomycotina</taxon>
        <taxon>Eurotiomycetes</taxon>
        <taxon>Eurotiomycetidae</taxon>
        <taxon>Eurotiales</taxon>
        <taxon>Aspergillaceae</taxon>
        <taxon>Penicillium</taxon>
    </lineage>
</organism>
<name>A0A1V6RF82_9EURO</name>
<accession>A0A1V6RF82</accession>
<keyword evidence="2" id="KW-1185">Reference proteome</keyword>
<dbReference type="Proteomes" id="UP000191518">
    <property type="component" value="Unassembled WGS sequence"/>
</dbReference>